<sequence length="360" mass="40164">MTGRLLDRYIWRQLSELFVFGVGLFTLLLLVNHLFFLVRLVLQPGGVRLLVVLQLLIYKLPYLLAYSFPMAMLLAALLAIGRLSDGQEITAMRTSGISLGRIALSVTTAGILVSAMTLALNEGVVPYAENRYQEVLITGLRERFASEQRDVLFRDVQEDVESVYFVRRFHRDQQRMEGVVVNQFERGVLNRVVEAEVAQYTDGAWVFRDGTMYVFTGETTVVTQFARLRVGLQRTPEQIAVPQRDPSEMSVRELRQYISVLQRSGENAARYIVQVQFKLAIPMSAALFALLAVPVGLRPHRSGTSIGVGLAFLVLLGYYVISAVTLPLGENGRLHPIAAGWLPDVVLAAVGLALVRRADR</sequence>
<comment type="subcellular location">
    <subcellularLocation>
        <location evidence="1">Cell membrane</location>
        <topology evidence="1">Multi-pass membrane protein</topology>
    </subcellularLocation>
</comment>
<feature type="transmembrane region" description="Helical" evidence="6">
    <location>
        <begin position="62"/>
        <end position="81"/>
    </location>
</feature>
<proteinExistence type="predicted"/>
<comment type="caution">
    <text evidence="7">The sequence shown here is derived from an EMBL/GenBank/DDBJ whole genome shotgun (WGS) entry which is preliminary data.</text>
</comment>
<dbReference type="EMBL" id="VBAL01000025">
    <property type="protein sequence ID" value="TMJ05645.1"/>
    <property type="molecule type" value="Genomic_DNA"/>
</dbReference>
<organism evidence="7 8">
    <name type="scientific">Candidatus Segetimicrobium genomatis</name>
    <dbReference type="NCBI Taxonomy" id="2569760"/>
    <lineage>
        <taxon>Bacteria</taxon>
        <taxon>Bacillati</taxon>
        <taxon>Candidatus Sysuimicrobiota</taxon>
        <taxon>Candidatus Sysuimicrobiia</taxon>
        <taxon>Candidatus Sysuimicrobiales</taxon>
        <taxon>Candidatus Segetimicrobiaceae</taxon>
        <taxon>Candidatus Segetimicrobium</taxon>
    </lineage>
</organism>
<feature type="transmembrane region" description="Helical" evidence="6">
    <location>
        <begin position="309"/>
        <end position="328"/>
    </location>
</feature>
<evidence type="ECO:0000256" key="4">
    <source>
        <dbReference type="ARBA" id="ARBA00022989"/>
    </source>
</evidence>
<dbReference type="AlphaFoldDB" id="A0A537LC95"/>
<evidence type="ECO:0000256" key="1">
    <source>
        <dbReference type="ARBA" id="ARBA00004651"/>
    </source>
</evidence>
<dbReference type="GO" id="GO:0043190">
    <property type="term" value="C:ATP-binding cassette (ABC) transporter complex"/>
    <property type="evidence" value="ECO:0007669"/>
    <property type="project" value="TreeGrafter"/>
</dbReference>
<feature type="transmembrane region" description="Helical" evidence="6">
    <location>
        <begin position="17"/>
        <end position="42"/>
    </location>
</feature>
<feature type="transmembrane region" description="Helical" evidence="6">
    <location>
        <begin position="279"/>
        <end position="297"/>
    </location>
</feature>
<protein>
    <submittedName>
        <fullName evidence="7">YjgP/YjgQ family permease</fullName>
    </submittedName>
</protein>
<dbReference type="Proteomes" id="UP000319353">
    <property type="component" value="Unassembled WGS sequence"/>
</dbReference>
<name>A0A537LC95_9BACT</name>
<dbReference type="GO" id="GO:0015920">
    <property type="term" value="P:lipopolysaccharide transport"/>
    <property type="evidence" value="ECO:0007669"/>
    <property type="project" value="TreeGrafter"/>
</dbReference>
<evidence type="ECO:0000313" key="7">
    <source>
        <dbReference type="EMBL" id="TMJ05645.1"/>
    </source>
</evidence>
<evidence type="ECO:0000256" key="2">
    <source>
        <dbReference type="ARBA" id="ARBA00022475"/>
    </source>
</evidence>
<keyword evidence="4 6" id="KW-1133">Transmembrane helix</keyword>
<gene>
    <name evidence="7" type="ORF">E6H01_02750</name>
</gene>
<dbReference type="InterPro" id="IPR005495">
    <property type="entry name" value="LptG/LptF_permease"/>
</dbReference>
<keyword evidence="2" id="KW-1003">Cell membrane</keyword>
<accession>A0A537LC95</accession>
<keyword evidence="5 6" id="KW-0472">Membrane</keyword>
<evidence type="ECO:0000256" key="6">
    <source>
        <dbReference type="SAM" id="Phobius"/>
    </source>
</evidence>
<dbReference type="Pfam" id="PF03739">
    <property type="entry name" value="LptF_LptG"/>
    <property type="match status" value="1"/>
</dbReference>
<feature type="transmembrane region" description="Helical" evidence="6">
    <location>
        <begin position="102"/>
        <end position="120"/>
    </location>
</feature>
<dbReference type="PANTHER" id="PTHR33529:SF6">
    <property type="entry name" value="YJGP_YJGQ FAMILY PERMEASE"/>
    <property type="match status" value="1"/>
</dbReference>
<evidence type="ECO:0000256" key="5">
    <source>
        <dbReference type="ARBA" id="ARBA00023136"/>
    </source>
</evidence>
<dbReference type="PANTHER" id="PTHR33529">
    <property type="entry name" value="SLR0882 PROTEIN-RELATED"/>
    <property type="match status" value="1"/>
</dbReference>
<evidence type="ECO:0000256" key="3">
    <source>
        <dbReference type="ARBA" id="ARBA00022692"/>
    </source>
</evidence>
<feature type="transmembrane region" description="Helical" evidence="6">
    <location>
        <begin position="334"/>
        <end position="355"/>
    </location>
</feature>
<reference evidence="7 8" key="1">
    <citation type="journal article" date="2019" name="Nat. Microbiol.">
        <title>Mediterranean grassland soil C-N compound turnover is dependent on rainfall and depth, and is mediated by genomically divergent microorganisms.</title>
        <authorList>
            <person name="Diamond S."/>
            <person name="Andeer P.F."/>
            <person name="Li Z."/>
            <person name="Crits-Christoph A."/>
            <person name="Burstein D."/>
            <person name="Anantharaman K."/>
            <person name="Lane K.R."/>
            <person name="Thomas B.C."/>
            <person name="Pan C."/>
            <person name="Northen T.R."/>
            <person name="Banfield J.F."/>
        </authorList>
    </citation>
    <scope>NUCLEOTIDE SEQUENCE [LARGE SCALE GENOMIC DNA]</scope>
    <source>
        <strain evidence="7">NP_4</strain>
    </source>
</reference>
<keyword evidence="3 6" id="KW-0812">Transmembrane</keyword>
<evidence type="ECO:0000313" key="8">
    <source>
        <dbReference type="Proteomes" id="UP000319353"/>
    </source>
</evidence>